<protein>
    <recommendedName>
        <fullName evidence="5">Glutaminyl-peptide cyclotransferase</fullName>
        <ecNumber evidence="4">2.3.2.5</ecNumber>
    </recommendedName>
</protein>
<dbReference type="SUPFAM" id="SSF53187">
    <property type="entry name" value="Zn-dependent exopeptidases"/>
    <property type="match status" value="1"/>
</dbReference>
<dbReference type="Gene3D" id="3.40.630.10">
    <property type="entry name" value="Zn peptidases"/>
    <property type="match status" value="1"/>
</dbReference>
<evidence type="ECO:0000313" key="16">
    <source>
        <dbReference type="Proteomes" id="UP001075354"/>
    </source>
</evidence>
<reference evidence="15" key="1">
    <citation type="submission" date="2022-12" db="EMBL/GenBank/DDBJ databases">
        <title>Chromosome-level genome assembly of the bean flower thrips Megalurothrips usitatus.</title>
        <authorList>
            <person name="Ma L."/>
            <person name="Liu Q."/>
            <person name="Li H."/>
            <person name="Cai W."/>
        </authorList>
    </citation>
    <scope>NUCLEOTIDE SEQUENCE</scope>
    <source>
        <strain evidence="15">Cailab_2022a</strain>
    </source>
</reference>
<evidence type="ECO:0000256" key="5">
    <source>
        <dbReference type="ARBA" id="ARBA00016861"/>
    </source>
</evidence>
<keyword evidence="10" id="KW-1015">Disulfide bond</keyword>
<comment type="similarity">
    <text evidence="3">Belongs to the glutaminyl-peptide cyclotransferase family.</text>
</comment>
<keyword evidence="6" id="KW-0964">Secreted</keyword>
<keyword evidence="8" id="KW-0479">Metal-binding</keyword>
<evidence type="ECO:0000256" key="4">
    <source>
        <dbReference type="ARBA" id="ARBA00012012"/>
    </source>
</evidence>
<comment type="catalytic activity">
    <reaction evidence="1">
        <text>N-terminal L-glutaminyl-[peptide] = N-terminal 5-oxo-L-prolyl-[peptide] + NH4(+)</text>
        <dbReference type="Rhea" id="RHEA:23652"/>
        <dbReference type="Rhea" id="RHEA-COMP:11736"/>
        <dbReference type="Rhea" id="RHEA-COMP:11846"/>
        <dbReference type="ChEBI" id="CHEBI:28938"/>
        <dbReference type="ChEBI" id="CHEBI:64722"/>
        <dbReference type="ChEBI" id="CHEBI:87215"/>
        <dbReference type="EC" id="2.3.2.5"/>
    </reaction>
</comment>
<feature type="signal peptide" evidence="13">
    <location>
        <begin position="1"/>
        <end position="24"/>
    </location>
</feature>
<dbReference type="Pfam" id="PF04389">
    <property type="entry name" value="Peptidase_M28"/>
    <property type="match status" value="1"/>
</dbReference>
<evidence type="ECO:0000256" key="7">
    <source>
        <dbReference type="ARBA" id="ARBA00022679"/>
    </source>
</evidence>
<dbReference type="GO" id="GO:0008270">
    <property type="term" value="F:zinc ion binding"/>
    <property type="evidence" value="ECO:0007669"/>
    <property type="project" value="TreeGrafter"/>
</dbReference>
<keyword evidence="13" id="KW-0732">Signal</keyword>
<keyword evidence="16" id="KW-1185">Reference proteome</keyword>
<dbReference type="InterPro" id="IPR037457">
    <property type="entry name" value="M28_QC"/>
</dbReference>
<dbReference type="Proteomes" id="UP001075354">
    <property type="component" value="Chromosome 5"/>
</dbReference>
<keyword evidence="9" id="KW-0862">Zinc</keyword>
<comment type="subcellular location">
    <subcellularLocation>
        <location evidence="2">Secreted</location>
    </subcellularLocation>
</comment>
<evidence type="ECO:0000256" key="1">
    <source>
        <dbReference type="ARBA" id="ARBA00000001"/>
    </source>
</evidence>
<dbReference type="CDD" id="cd03880">
    <property type="entry name" value="M28_QC_like"/>
    <property type="match status" value="1"/>
</dbReference>
<evidence type="ECO:0000259" key="14">
    <source>
        <dbReference type="Pfam" id="PF04389"/>
    </source>
</evidence>
<sequence length="335" mass="37448">MRAMAVAGVLVVAVLAFLGGLASAQDRTLLGAAGRSNQRVAKAVNKESDNHFEQVLRKLMVPRVVGTPSHQKVKEYIIGEMRRLGWYVETTPFNAKTPNLGTLQFENIIAKINPSAKQVMVLSCHYDSKYFPNAEFLGATDSAVPCAMLINLAHSLQKDLSSLKNADLGLEMWFFDGEEAFLKWGPTDSIYGARHLASKMERENTLGRIKLLVLLDLLGSPGPYFFNYYSASDSAFRQLAAGEKTLSALQHLKATGLRGVRGQKPAMFHERSAPHFVEDDHTPFLQRGVPVLHIIPHEFPGVWHTQQDNWDAIDRPTVEDLNKIMRLFVLNYFNI</sequence>
<dbReference type="GO" id="GO:0005576">
    <property type="term" value="C:extracellular region"/>
    <property type="evidence" value="ECO:0007669"/>
    <property type="project" value="UniProtKB-SubCell"/>
</dbReference>
<keyword evidence="7" id="KW-0808">Transferase</keyword>
<evidence type="ECO:0000256" key="8">
    <source>
        <dbReference type="ARBA" id="ARBA00022723"/>
    </source>
</evidence>
<dbReference type="GO" id="GO:0016603">
    <property type="term" value="F:glutaminyl-peptide cyclotransferase activity"/>
    <property type="evidence" value="ECO:0007669"/>
    <property type="project" value="UniProtKB-EC"/>
</dbReference>
<evidence type="ECO:0000256" key="12">
    <source>
        <dbReference type="ARBA" id="ARBA00057903"/>
    </source>
</evidence>
<dbReference type="PANTHER" id="PTHR12283:SF6">
    <property type="entry name" value="GLUTAMINYL-PEPTIDE CYCLOTRANSFERASE-RELATED"/>
    <property type="match status" value="1"/>
</dbReference>
<feature type="chain" id="PRO_5043854766" description="Glutaminyl-peptide cyclotransferase" evidence="13">
    <location>
        <begin position="25"/>
        <end position="335"/>
    </location>
</feature>
<evidence type="ECO:0000256" key="2">
    <source>
        <dbReference type="ARBA" id="ARBA00004613"/>
    </source>
</evidence>
<evidence type="ECO:0000256" key="9">
    <source>
        <dbReference type="ARBA" id="ARBA00022833"/>
    </source>
</evidence>
<dbReference type="EC" id="2.3.2.5" evidence="4"/>
<evidence type="ECO:0000256" key="11">
    <source>
        <dbReference type="ARBA" id="ARBA00023315"/>
    </source>
</evidence>
<dbReference type="InterPro" id="IPR040234">
    <property type="entry name" value="QC/QCL"/>
</dbReference>
<feature type="domain" description="Peptidase M28" evidence="14">
    <location>
        <begin position="107"/>
        <end position="328"/>
    </location>
</feature>
<gene>
    <name evidence="15" type="ORF">ONE63_007840</name>
</gene>
<evidence type="ECO:0000256" key="3">
    <source>
        <dbReference type="ARBA" id="ARBA00006014"/>
    </source>
</evidence>
<organism evidence="15 16">
    <name type="scientific">Megalurothrips usitatus</name>
    <name type="common">bean blossom thrips</name>
    <dbReference type="NCBI Taxonomy" id="439358"/>
    <lineage>
        <taxon>Eukaryota</taxon>
        <taxon>Metazoa</taxon>
        <taxon>Ecdysozoa</taxon>
        <taxon>Arthropoda</taxon>
        <taxon>Hexapoda</taxon>
        <taxon>Insecta</taxon>
        <taxon>Pterygota</taxon>
        <taxon>Neoptera</taxon>
        <taxon>Paraneoptera</taxon>
        <taxon>Thysanoptera</taxon>
        <taxon>Terebrantia</taxon>
        <taxon>Thripoidea</taxon>
        <taxon>Thripidae</taxon>
        <taxon>Megalurothrips</taxon>
    </lineage>
</organism>
<comment type="caution">
    <text evidence="15">The sequence shown here is derived from an EMBL/GenBank/DDBJ whole genome shotgun (WGS) entry which is preliminary data.</text>
</comment>
<evidence type="ECO:0000256" key="10">
    <source>
        <dbReference type="ARBA" id="ARBA00023157"/>
    </source>
</evidence>
<accession>A0AAV7XSG7</accession>
<dbReference type="EMBL" id="JAPTSV010000005">
    <property type="protein sequence ID" value="KAJ1527905.1"/>
    <property type="molecule type" value="Genomic_DNA"/>
</dbReference>
<evidence type="ECO:0000313" key="15">
    <source>
        <dbReference type="EMBL" id="KAJ1527905.1"/>
    </source>
</evidence>
<dbReference type="InterPro" id="IPR007484">
    <property type="entry name" value="Peptidase_M28"/>
</dbReference>
<dbReference type="FunFam" id="3.40.630.10:FF:000029">
    <property type="entry name" value="Glutaminyl-peptide cyclotransferase"/>
    <property type="match status" value="1"/>
</dbReference>
<proteinExistence type="inferred from homology"/>
<comment type="function">
    <text evidence="12">Acts as a glutaminyl-peptide cyclotransferase. Responsible for the biosynthesis of pyroglutamyl peptides. Might be more efficient in the conversion of tri and tetrapeptides in vitro. Might have a relative preference for substrates containing hydrophobic amino acids in vitro.</text>
</comment>
<evidence type="ECO:0000256" key="6">
    <source>
        <dbReference type="ARBA" id="ARBA00022525"/>
    </source>
</evidence>
<keyword evidence="11" id="KW-0012">Acyltransferase</keyword>
<evidence type="ECO:0000256" key="13">
    <source>
        <dbReference type="SAM" id="SignalP"/>
    </source>
</evidence>
<dbReference type="AlphaFoldDB" id="A0AAV7XSG7"/>
<name>A0AAV7XSG7_9NEOP</name>
<dbReference type="PANTHER" id="PTHR12283">
    <property type="entry name" value="GLUTAMINYL-PEPTIDE CYCLOTRANSFERASE"/>
    <property type="match status" value="1"/>
</dbReference>